<dbReference type="ExpressionAtlas" id="M1AXR1">
    <property type="expression patterns" value="baseline and differential"/>
</dbReference>
<sequence>MSANSSSSYKIRSLVTLLHQYYRVRFDATSSQLQGLHGIVPTTRISYCGSASPGLRFISSGEYRIPNKKDRAKWLLGSILSIFLPFWKQNLDNIRRIEGEVEKVAEEVEEAAEVVALVASKTENVMAVVAVKLPENSLLKEAAVAIENASAVVAKDAQFTCNFIHKVEDVEQDLKDLEKMVEPFIEKVEEPK</sequence>
<dbReference type="OrthoDB" id="783687at2759"/>
<evidence type="ECO:0000313" key="2">
    <source>
        <dbReference type="Proteomes" id="UP000011115"/>
    </source>
</evidence>
<accession>M1AXR1</accession>
<dbReference type="PANTHER" id="PTHR33735:SF10">
    <property type="entry name" value="EXPRESSED PROTEIN"/>
    <property type="match status" value="1"/>
</dbReference>
<reference evidence="1" key="2">
    <citation type="submission" date="2015-06" db="UniProtKB">
        <authorList>
            <consortium name="EnsemblPlants"/>
        </authorList>
    </citation>
    <scope>IDENTIFICATION</scope>
    <source>
        <strain evidence="1">DM1-3 516 R44</strain>
    </source>
</reference>
<dbReference type="Proteomes" id="UP000011115">
    <property type="component" value="Unassembled WGS sequence"/>
</dbReference>
<organism evidence="1 2">
    <name type="scientific">Solanum tuberosum</name>
    <name type="common">Potato</name>
    <dbReference type="NCBI Taxonomy" id="4113"/>
    <lineage>
        <taxon>Eukaryota</taxon>
        <taxon>Viridiplantae</taxon>
        <taxon>Streptophyta</taxon>
        <taxon>Embryophyta</taxon>
        <taxon>Tracheophyta</taxon>
        <taxon>Spermatophyta</taxon>
        <taxon>Magnoliopsida</taxon>
        <taxon>eudicotyledons</taxon>
        <taxon>Gunneridae</taxon>
        <taxon>Pentapetalae</taxon>
        <taxon>asterids</taxon>
        <taxon>lamiids</taxon>
        <taxon>Solanales</taxon>
        <taxon>Solanaceae</taxon>
        <taxon>Solanoideae</taxon>
        <taxon>Solaneae</taxon>
        <taxon>Solanum</taxon>
    </lineage>
</organism>
<reference evidence="2" key="1">
    <citation type="journal article" date="2011" name="Nature">
        <title>Genome sequence and analysis of the tuber crop potato.</title>
        <authorList>
            <consortium name="The Potato Genome Sequencing Consortium"/>
        </authorList>
    </citation>
    <scope>NUCLEOTIDE SEQUENCE [LARGE SCALE GENOMIC DNA]</scope>
    <source>
        <strain evidence="2">cv. DM1-3 516 R44</strain>
    </source>
</reference>
<dbReference type="Gramene" id="PGSC0003DMT400032635">
    <property type="protein sequence ID" value="PGSC0003DMT400032635"/>
    <property type="gene ID" value="PGSC0003DMG400012536"/>
</dbReference>
<dbReference type="PANTHER" id="PTHR33735">
    <property type="entry name" value="EXPRESSED PROTEIN"/>
    <property type="match status" value="1"/>
</dbReference>
<name>M1AXR1_SOLTU</name>
<proteinExistence type="predicted"/>
<gene>
    <name evidence="1" type="primary">LOC102598848</name>
</gene>
<dbReference type="EnsemblPlants" id="PGSC0003DMT400032635">
    <property type="protein sequence ID" value="PGSC0003DMT400032635"/>
    <property type="gene ID" value="PGSC0003DMG400012536"/>
</dbReference>
<keyword evidence="2" id="KW-1185">Reference proteome</keyword>
<dbReference type="HOGENOM" id="CLU_113920_0_0_1"/>
<evidence type="ECO:0000313" key="1">
    <source>
        <dbReference type="EnsemblPlants" id="PGSC0003DMT400032635"/>
    </source>
</evidence>
<protein>
    <submittedName>
        <fullName evidence="1">Uncharacterized protein</fullName>
    </submittedName>
</protein>
<dbReference type="AlphaFoldDB" id="M1AXR1"/>